<keyword evidence="2" id="KW-1185">Reference proteome</keyword>
<accession>A0A016VPR6</accession>
<sequence>MVDKKKCRTNSQWYEVQHSMIYQCQRSERSWLGPKLRGASRSFLSPCVHDSSGWSYMPGVIPPFSVISSFHL</sequence>
<protein>
    <submittedName>
        <fullName evidence="1">Uncharacterized protein</fullName>
    </submittedName>
</protein>
<dbReference type="Proteomes" id="UP000024635">
    <property type="component" value="Unassembled WGS sequence"/>
</dbReference>
<evidence type="ECO:0000313" key="1">
    <source>
        <dbReference type="EMBL" id="EYC28763.1"/>
    </source>
</evidence>
<comment type="caution">
    <text evidence="1">The sequence shown here is derived from an EMBL/GenBank/DDBJ whole genome shotgun (WGS) entry which is preliminary data.</text>
</comment>
<reference evidence="2" key="1">
    <citation type="journal article" date="2015" name="Nat. Genet.">
        <title>The genome and transcriptome of the zoonotic hookworm Ancylostoma ceylanicum identify infection-specific gene families.</title>
        <authorList>
            <person name="Schwarz E.M."/>
            <person name="Hu Y."/>
            <person name="Antoshechkin I."/>
            <person name="Miller M.M."/>
            <person name="Sternberg P.W."/>
            <person name="Aroian R.V."/>
        </authorList>
    </citation>
    <scope>NUCLEOTIDE SEQUENCE</scope>
    <source>
        <strain evidence="2">HY135</strain>
    </source>
</reference>
<dbReference type="EMBL" id="JARK01001343">
    <property type="protein sequence ID" value="EYC28763.1"/>
    <property type="molecule type" value="Genomic_DNA"/>
</dbReference>
<evidence type="ECO:0000313" key="2">
    <source>
        <dbReference type="Proteomes" id="UP000024635"/>
    </source>
</evidence>
<proteinExistence type="predicted"/>
<dbReference type="AlphaFoldDB" id="A0A016VPR6"/>
<name>A0A016VPR6_9BILA</name>
<organism evidence="1 2">
    <name type="scientific">Ancylostoma ceylanicum</name>
    <dbReference type="NCBI Taxonomy" id="53326"/>
    <lineage>
        <taxon>Eukaryota</taxon>
        <taxon>Metazoa</taxon>
        <taxon>Ecdysozoa</taxon>
        <taxon>Nematoda</taxon>
        <taxon>Chromadorea</taxon>
        <taxon>Rhabditida</taxon>
        <taxon>Rhabditina</taxon>
        <taxon>Rhabditomorpha</taxon>
        <taxon>Strongyloidea</taxon>
        <taxon>Ancylostomatidae</taxon>
        <taxon>Ancylostomatinae</taxon>
        <taxon>Ancylostoma</taxon>
    </lineage>
</organism>
<gene>
    <name evidence="1" type="primary">Acey_s0007.g3409</name>
    <name evidence="1" type="ORF">Y032_0007g3409</name>
</gene>